<proteinExistence type="predicted"/>
<dbReference type="OrthoDB" id="674774at2"/>
<dbReference type="CDD" id="cd00093">
    <property type="entry name" value="HTH_XRE"/>
    <property type="match status" value="1"/>
</dbReference>
<accession>A0A4S3ZZW2</accession>
<dbReference type="AlphaFoldDB" id="A0A4S3ZZW2"/>
<dbReference type="GO" id="GO:0003677">
    <property type="term" value="F:DNA binding"/>
    <property type="evidence" value="ECO:0007669"/>
    <property type="project" value="InterPro"/>
</dbReference>
<protein>
    <submittedName>
        <fullName evidence="2">Helix-turn-helix transcriptional regulator</fullName>
    </submittedName>
</protein>
<dbReference type="PROSITE" id="PS50943">
    <property type="entry name" value="HTH_CROC1"/>
    <property type="match status" value="1"/>
</dbReference>
<dbReference type="RefSeq" id="WP_136402469.1">
    <property type="nucleotide sequence ID" value="NZ_SSNZ01000002.1"/>
</dbReference>
<evidence type="ECO:0000313" key="3">
    <source>
        <dbReference type="Proteomes" id="UP000307507"/>
    </source>
</evidence>
<evidence type="ECO:0000313" key="2">
    <source>
        <dbReference type="EMBL" id="THF51485.1"/>
    </source>
</evidence>
<dbReference type="Proteomes" id="UP000307507">
    <property type="component" value="Unassembled WGS sequence"/>
</dbReference>
<sequence>MTTTTKDKNKKIHQGRNIKRFREMLGMKQDALAFEMGEDWNQQKISLLEQKETIEKEILQRLSEILKIPINAIENFDEESAINIITNTVNNSDTASGTLNYTTININPVEKWLEALDENKKLYERLLETEKEKVALMEKLLNK</sequence>
<dbReference type="Gene3D" id="1.10.260.40">
    <property type="entry name" value="lambda repressor-like DNA-binding domains"/>
    <property type="match status" value="1"/>
</dbReference>
<feature type="domain" description="HTH cro/C1-type" evidence="1">
    <location>
        <begin position="18"/>
        <end position="73"/>
    </location>
</feature>
<keyword evidence="3" id="KW-1185">Reference proteome</keyword>
<evidence type="ECO:0000259" key="1">
    <source>
        <dbReference type="PROSITE" id="PS50943"/>
    </source>
</evidence>
<dbReference type="SUPFAM" id="SSF47413">
    <property type="entry name" value="lambda repressor-like DNA-binding domains"/>
    <property type="match status" value="1"/>
</dbReference>
<gene>
    <name evidence="2" type="ORF">E6C50_06900</name>
</gene>
<dbReference type="Pfam" id="PF01381">
    <property type="entry name" value="HTH_3"/>
    <property type="match status" value="1"/>
</dbReference>
<reference evidence="2 3" key="1">
    <citation type="submission" date="2019-04" db="EMBL/GenBank/DDBJ databases">
        <title>Flavobacterium sp. nov. isolated from construction timber.</title>
        <authorList>
            <person name="Lin S.-Y."/>
            <person name="Chang C.-T."/>
            <person name="Young C.-C."/>
        </authorList>
    </citation>
    <scope>NUCLEOTIDE SEQUENCE [LARGE SCALE GENOMIC DNA]</scope>
    <source>
        <strain evidence="2 3">CC-CTC003</strain>
    </source>
</reference>
<dbReference type="InterPro" id="IPR010982">
    <property type="entry name" value="Lambda_DNA-bd_dom_sf"/>
</dbReference>
<organism evidence="2 3">
    <name type="scientific">Flavobacterium supellecticarium</name>
    <dbReference type="NCBI Taxonomy" id="2565924"/>
    <lineage>
        <taxon>Bacteria</taxon>
        <taxon>Pseudomonadati</taxon>
        <taxon>Bacteroidota</taxon>
        <taxon>Flavobacteriia</taxon>
        <taxon>Flavobacteriales</taxon>
        <taxon>Flavobacteriaceae</taxon>
        <taxon>Flavobacterium</taxon>
    </lineage>
</organism>
<comment type="caution">
    <text evidence="2">The sequence shown here is derived from an EMBL/GenBank/DDBJ whole genome shotgun (WGS) entry which is preliminary data.</text>
</comment>
<name>A0A4S3ZZW2_9FLAO</name>
<dbReference type="InterPro" id="IPR001387">
    <property type="entry name" value="Cro/C1-type_HTH"/>
</dbReference>
<dbReference type="EMBL" id="SSNZ01000002">
    <property type="protein sequence ID" value="THF51485.1"/>
    <property type="molecule type" value="Genomic_DNA"/>
</dbReference>